<gene>
    <name evidence="2" type="ORF">GA0070611_1341</name>
</gene>
<evidence type="ECO:0000313" key="2">
    <source>
        <dbReference type="EMBL" id="SBT40670.1"/>
    </source>
</evidence>
<dbReference type="EMBL" id="LT594323">
    <property type="protein sequence ID" value="SBT40670.1"/>
    <property type="molecule type" value="Genomic_DNA"/>
</dbReference>
<keyword evidence="1" id="KW-0472">Membrane</keyword>
<keyword evidence="3" id="KW-1185">Reference proteome</keyword>
<organism evidence="2 3">
    <name type="scientific">Micromonospora auratinigra</name>
    <dbReference type="NCBI Taxonomy" id="261654"/>
    <lineage>
        <taxon>Bacteria</taxon>
        <taxon>Bacillati</taxon>
        <taxon>Actinomycetota</taxon>
        <taxon>Actinomycetes</taxon>
        <taxon>Micromonosporales</taxon>
        <taxon>Micromonosporaceae</taxon>
        <taxon>Micromonospora</taxon>
    </lineage>
</organism>
<dbReference type="Proteomes" id="UP000199385">
    <property type="component" value="Chromosome I"/>
</dbReference>
<evidence type="ECO:0000313" key="3">
    <source>
        <dbReference type="Proteomes" id="UP000199385"/>
    </source>
</evidence>
<name>A0A1A8ZA11_9ACTN</name>
<accession>A0A1A8ZA11</accession>
<feature type="transmembrane region" description="Helical" evidence="1">
    <location>
        <begin position="51"/>
        <end position="67"/>
    </location>
</feature>
<keyword evidence="1" id="KW-0812">Transmembrane</keyword>
<sequence length="289" mass="31851">MKVWIARDPSKTAVALRPVDIGSRPHRREWGSVVDVTPGPPMTAKAADRRAKFQLLLVLMAASYFCTAGGGAYWWLILLASGAFMMAIFAASSKAGEPGKVVTPELGHYPEAHRLLTGPQERSEFDRLLKLAERVGKTQPALKRLVDPDEAGSLLAEAVWEGAKSLARKEEIRAVRDDLKRHALEGSGQVSRSRLDLLQQQQRANALWKEVDAELDKLRSHLSTAAEAGEAFIRDRELDDTLNRTEKALAKLSTDEILGSSLASEQLADETNAVIQAYRELNELYGGKR</sequence>
<dbReference type="STRING" id="261654.GA0070611_1341"/>
<dbReference type="AlphaFoldDB" id="A0A1A8ZA11"/>
<evidence type="ECO:0000256" key="1">
    <source>
        <dbReference type="SAM" id="Phobius"/>
    </source>
</evidence>
<protein>
    <submittedName>
        <fullName evidence="2">Uncharacterized protein</fullName>
    </submittedName>
</protein>
<proteinExistence type="predicted"/>
<keyword evidence="1" id="KW-1133">Transmembrane helix</keyword>
<dbReference type="PATRIC" id="fig|261654.4.peg.1366"/>
<dbReference type="OrthoDB" id="3381349at2"/>
<reference evidence="3" key="1">
    <citation type="submission" date="2016-06" db="EMBL/GenBank/DDBJ databases">
        <authorList>
            <person name="Varghese N."/>
            <person name="Submissions Spin"/>
        </authorList>
    </citation>
    <scope>NUCLEOTIDE SEQUENCE [LARGE SCALE GENOMIC DNA]</scope>
    <source>
        <strain evidence="3">DSM 44815</strain>
    </source>
</reference>
<dbReference type="RefSeq" id="WP_157740227.1">
    <property type="nucleotide sequence ID" value="NZ_LT594323.1"/>
</dbReference>